<dbReference type="PANTHER" id="PTHR11318:SF4">
    <property type="entry name" value="GUANYLATE CYCLASE ACTIVATOR 2B"/>
    <property type="match status" value="1"/>
</dbReference>
<dbReference type="PIRSF" id="PIRSF001849">
    <property type="entry name" value="Guanylin"/>
    <property type="match status" value="1"/>
</dbReference>
<keyword evidence="5 8" id="KW-1015">Disulfide bond</keyword>
<evidence type="ECO:0000256" key="6">
    <source>
        <dbReference type="ARBA" id="ARBA00037765"/>
    </source>
</evidence>
<name>A0AAY4ENQ5_9TELE</name>
<gene>
    <name evidence="10" type="primary">si:ch211-220m17.5</name>
</gene>
<dbReference type="Proteomes" id="UP000694580">
    <property type="component" value="Chromosome 12"/>
</dbReference>
<dbReference type="Ensembl" id="ENSDCDT00010069633.1">
    <property type="protein sequence ID" value="ENSDCDP00010058924.1"/>
    <property type="gene ID" value="ENSDCDG00010033049.1"/>
</dbReference>
<protein>
    <recommendedName>
        <fullName evidence="7">Guanylate cyclase activator 2B</fullName>
    </recommendedName>
</protein>
<accession>A0AAY4ENQ5</accession>
<reference evidence="10 11" key="1">
    <citation type="submission" date="2020-06" db="EMBL/GenBank/DDBJ databases">
        <authorList>
            <consortium name="Wellcome Sanger Institute Data Sharing"/>
        </authorList>
    </citation>
    <scope>NUCLEOTIDE SEQUENCE [LARGE SCALE GENOMIC DNA]</scope>
</reference>
<evidence type="ECO:0000256" key="3">
    <source>
        <dbReference type="ARBA" id="ARBA00022525"/>
    </source>
</evidence>
<keyword evidence="3" id="KW-0964">Secreted</keyword>
<evidence type="ECO:0000256" key="7">
    <source>
        <dbReference type="ARBA" id="ARBA00041176"/>
    </source>
</evidence>
<evidence type="ECO:0000256" key="1">
    <source>
        <dbReference type="ARBA" id="ARBA00004613"/>
    </source>
</evidence>
<dbReference type="InterPro" id="IPR036382">
    <property type="entry name" value="Guanylin_sf"/>
</dbReference>
<dbReference type="SUPFAM" id="SSF89890">
    <property type="entry name" value="Proguanylin"/>
    <property type="match status" value="1"/>
</dbReference>
<feature type="disulfide bond" evidence="8">
    <location>
        <begin position="68"/>
        <end position="81"/>
    </location>
</feature>
<dbReference type="GO" id="GO:0005576">
    <property type="term" value="C:extracellular region"/>
    <property type="evidence" value="ECO:0007669"/>
    <property type="project" value="UniProtKB-SubCell"/>
</dbReference>
<evidence type="ECO:0000256" key="8">
    <source>
        <dbReference type="PIRSR" id="PIRSR001849-50"/>
    </source>
</evidence>
<feature type="signal peptide" evidence="9">
    <location>
        <begin position="1"/>
        <end position="20"/>
    </location>
</feature>
<comment type="function">
    <text evidence="6">Endogenous activator of intestinal guanylate cyclase. It stimulates this enzyme through the same receptor binding region as the heat-stable enterotoxins. May be a potent physiological regulator of intestinal fluid and electrolyte transport. May be an autocrine/paracrine regulator of intestinal salt and water transport.</text>
</comment>
<reference evidence="10" key="3">
    <citation type="submission" date="2025-09" db="UniProtKB">
        <authorList>
            <consortium name="Ensembl"/>
        </authorList>
    </citation>
    <scope>IDENTIFICATION</scope>
</reference>
<comment type="similarity">
    <text evidence="2">Belongs to the guanylin family.</text>
</comment>
<evidence type="ECO:0000313" key="11">
    <source>
        <dbReference type="Proteomes" id="UP000694580"/>
    </source>
</evidence>
<dbReference type="AlphaFoldDB" id="A0AAY4ENQ5"/>
<dbReference type="GeneTree" id="ENSGT00940000154436"/>
<dbReference type="PRINTS" id="PR00774">
    <property type="entry name" value="GUANYLIN"/>
</dbReference>
<feature type="chain" id="PRO_5044211818" description="Guanylate cyclase activator 2B" evidence="9">
    <location>
        <begin position="21"/>
        <end position="112"/>
    </location>
</feature>
<dbReference type="Gene3D" id="3.90.1450.10">
    <property type="entry name" value="Guanylin"/>
    <property type="match status" value="1"/>
</dbReference>
<keyword evidence="11" id="KW-1185">Reference proteome</keyword>
<dbReference type="PANTHER" id="PTHR11318">
    <property type="entry name" value="GUANYLIN FAMILY MEMBER"/>
    <property type="match status" value="1"/>
</dbReference>
<comment type="subcellular location">
    <subcellularLocation>
        <location evidence="1">Secreted</location>
    </subcellularLocation>
</comment>
<proteinExistence type="inferred from homology"/>
<feature type="disulfide bond" evidence="8">
    <location>
        <begin position="104"/>
        <end position="112"/>
    </location>
</feature>
<evidence type="ECO:0000256" key="4">
    <source>
        <dbReference type="ARBA" id="ARBA00022729"/>
    </source>
</evidence>
<organism evidence="10 11">
    <name type="scientific">Denticeps clupeoides</name>
    <name type="common">denticle herring</name>
    <dbReference type="NCBI Taxonomy" id="299321"/>
    <lineage>
        <taxon>Eukaryota</taxon>
        <taxon>Metazoa</taxon>
        <taxon>Chordata</taxon>
        <taxon>Craniata</taxon>
        <taxon>Vertebrata</taxon>
        <taxon>Euteleostomi</taxon>
        <taxon>Actinopterygii</taxon>
        <taxon>Neopterygii</taxon>
        <taxon>Teleostei</taxon>
        <taxon>Clupei</taxon>
        <taxon>Clupeiformes</taxon>
        <taxon>Denticipitoidei</taxon>
        <taxon>Denticipitidae</taxon>
        <taxon>Denticeps</taxon>
    </lineage>
</organism>
<feature type="disulfide bond" evidence="8">
    <location>
        <begin position="101"/>
        <end position="109"/>
    </location>
</feature>
<reference evidence="10" key="2">
    <citation type="submission" date="2025-08" db="UniProtKB">
        <authorList>
            <consortium name="Ensembl"/>
        </authorList>
    </citation>
    <scope>IDENTIFICATION</scope>
</reference>
<keyword evidence="4 9" id="KW-0732">Signal</keyword>
<evidence type="ECO:0000256" key="5">
    <source>
        <dbReference type="ARBA" id="ARBA00023157"/>
    </source>
</evidence>
<dbReference type="GO" id="GO:0030250">
    <property type="term" value="F:guanylate cyclase activator activity"/>
    <property type="evidence" value="ECO:0007669"/>
    <property type="project" value="InterPro"/>
</dbReference>
<dbReference type="Pfam" id="PF02058">
    <property type="entry name" value="Guanylin"/>
    <property type="match status" value="1"/>
</dbReference>
<sequence length="112" mass="11726">MKTVLSFALLLVAFCLSAQAIQVQDGDYSFSLESVRVLQELTGSGAPGKASPRLASPRLTQTGYASVCSSPTLPQEFLPLCRRSGAAMSFARLAAVPMDVCEICAFAACTGC</sequence>
<evidence type="ECO:0000313" key="10">
    <source>
        <dbReference type="Ensembl" id="ENSDCDP00010058924.1"/>
    </source>
</evidence>
<evidence type="ECO:0000256" key="2">
    <source>
        <dbReference type="ARBA" id="ARBA00009883"/>
    </source>
</evidence>
<dbReference type="InterPro" id="IPR000879">
    <property type="entry name" value="Guanylin"/>
</dbReference>
<evidence type="ECO:0000256" key="9">
    <source>
        <dbReference type="SAM" id="SignalP"/>
    </source>
</evidence>